<keyword evidence="1" id="KW-0596">Phosphopantetheine</keyword>
<dbReference type="Pfam" id="PF00550">
    <property type="entry name" value="PP-binding"/>
    <property type="match status" value="1"/>
</dbReference>
<evidence type="ECO:0000256" key="1">
    <source>
        <dbReference type="ARBA" id="ARBA00022450"/>
    </source>
</evidence>
<reference evidence="4 5" key="1">
    <citation type="submission" date="2023-01" db="EMBL/GenBank/DDBJ databases">
        <title>Analysis of 21 Apiospora genomes using comparative genomics revels a genus with tremendous synthesis potential of carbohydrate active enzymes and secondary metabolites.</title>
        <authorList>
            <person name="Sorensen T."/>
        </authorList>
    </citation>
    <scope>NUCLEOTIDE SEQUENCE [LARGE SCALE GENOMIC DNA]</scope>
    <source>
        <strain evidence="4 5">CBS 24483</strain>
    </source>
</reference>
<dbReference type="RefSeq" id="XP_066697284.1">
    <property type="nucleotide sequence ID" value="XM_066844886.1"/>
</dbReference>
<evidence type="ECO:0000313" key="5">
    <source>
        <dbReference type="Proteomes" id="UP001391051"/>
    </source>
</evidence>
<dbReference type="InterPro" id="IPR036736">
    <property type="entry name" value="ACP-like_sf"/>
</dbReference>
<organism evidence="4 5">
    <name type="scientific">Apiospora aurea</name>
    <dbReference type="NCBI Taxonomy" id="335848"/>
    <lineage>
        <taxon>Eukaryota</taxon>
        <taxon>Fungi</taxon>
        <taxon>Dikarya</taxon>
        <taxon>Ascomycota</taxon>
        <taxon>Pezizomycotina</taxon>
        <taxon>Sordariomycetes</taxon>
        <taxon>Xylariomycetidae</taxon>
        <taxon>Amphisphaeriales</taxon>
        <taxon>Apiosporaceae</taxon>
        <taxon>Apiospora</taxon>
    </lineage>
</organism>
<dbReference type="SUPFAM" id="SSF47336">
    <property type="entry name" value="ACP-like"/>
    <property type="match status" value="1"/>
</dbReference>
<comment type="caution">
    <text evidence="4">The sequence shown here is derived from an EMBL/GenBank/DDBJ whole genome shotgun (WGS) entry which is preliminary data.</text>
</comment>
<protein>
    <submittedName>
        <fullName evidence="4">Beta-ketoacyl synthase</fullName>
    </submittedName>
</protein>
<sequence length="117" mass="12634">MSLFAWKSKLKGCEVFLVAQRGRQLNKTSHNLQLERGTVFHLLLTPTLCLDEPLESAKPLAAYGLDSLAAVEFRDWVRAQLGAELATLEVTSAPSLLSLTEKIVGKIQAANAVATAA</sequence>
<dbReference type="Gene3D" id="1.10.1200.10">
    <property type="entry name" value="ACP-like"/>
    <property type="match status" value="1"/>
</dbReference>
<dbReference type="GeneID" id="92077948"/>
<evidence type="ECO:0000256" key="2">
    <source>
        <dbReference type="ARBA" id="ARBA00022553"/>
    </source>
</evidence>
<feature type="domain" description="Carrier" evidence="3">
    <location>
        <begin position="26"/>
        <end position="107"/>
    </location>
</feature>
<evidence type="ECO:0000313" key="4">
    <source>
        <dbReference type="EMBL" id="KAK7947778.1"/>
    </source>
</evidence>
<keyword evidence="5" id="KW-1185">Reference proteome</keyword>
<dbReference type="PROSITE" id="PS50075">
    <property type="entry name" value="CARRIER"/>
    <property type="match status" value="1"/>
</dbReference>
<accession>A0ABR1Q5I8</accession>
<dbReference type="InterPro" id="IPR009081">
    <property type="entry name" value="PP-bd_ACP"/>
</dbReference>
<dbReference type="InterPro" id="IPR020806">
    <property type="entry name" value="PKS_PP-bd"/>
</dbReference>
<keyword evidence="2" id="KW-0597">Phosphoprotein</keyword>
<gene>
    <name evidence="4" type="ORF">PG986_008664</name>
</gene>
<proteinExistence type="predicted"/>
<dbReference type="Proteomes" id="UP001391051">
    <property type="component" value="Unassembled WGS sequence"/>
</dbReference>
<dbReference type="EMBL" id="JAQQWE010000006">
    <property type="protein sequence ID" value="KAK7947778.1"/>
    <property type="molecule type" value="Genomic_DNA"/>
</dbReference>
<evidence type="ECO:0000259" key="3">
    <source>
        <dbReference type="PROSITE" id="PS50075"/>
    </source>
</evidence>
<dbReference type="SMART" id="SM00823">
    <property type="entry name" value="PKS_PP"/>
    <property type="match status" value="1"/>
</dbReference>
<name>A0ABR1Q5I8_9PEZI</name>